<gene>
    <name evidence="2" type="ORF">BC781_103192</name>
</gene>
<name>A0A315Z9J1_SEDFL</name>
<dbReference type="PROSITE" id="PS51257">
    <property type="entry name" value="PROKAR_LIPOPROTEIN"/>
    <property type="match status" value="1"/>
</dbReference>
<keyword evidence="3" id="KW-1185">Reference proteome</keyword>
<organism evidence="2 3">
    <name type="scientific">Sediminitomix flava</name>
    <dbReference type="NCBI Taxonomy" id="379075"/>
    <lineage>
        <taxon>Bacteria</taxon>
        <taxon>Pseudomonadati</taxon>
        <taxon>Bacteroidota</taxon>
        <taxon>Cytophagia</taxon>
        <taxon>Cytophagales</taxon>
        <taxon>Flammeovirgaceae</taxon>
        <taxon>Sediminitomix</taxon>
    </lineage>
</organism>
<dbReference type="AlphaFoldDB" id="A0A315Z9J1"/>
<evidence type="ECO:0000256" key="1">
    <source>
        <dbReference type="SAM" id="SignalP"/>
    </source>
</evidence>
<comment type="caution">
    <text evidence="2">The sequence shown here is derived from an EMBL/GenBank/DDBJ whole genome shotgun (WGS) entry which is preliminary data.</text>
</comment>
<keyword evidence="1" id="KW-0732">Signal</keyword>
<feature type="signal peptide" evidence="1">
    <location>
        <begin position="1"/>
        <end position="18"/>
    </location>
</feature>
<evidence type="ECO:0000313" key="2">
    <source>
        <dbReference type="EMBL" id="PWJ41942.1"/>
    </source>
</evidence>
<dbReference type="Proteomes" id="UP000245535">
    <property type="component" value="Unassembled WGS sequence"/>
</dbReference>
<proteinExistence type="predicted"/>
<protein>
    <submittedName>
        <fullName evidence="2">Uncharacterized protein</fullName>
    </submittedName>
</protein>
<dbReference type="OrthoDB" id="1119685at2"/>
<feature type="chain" id="PRO_5016458407" evidence="1">
    <location>
        <begin position="19"/>
        <end position="238"/>
    </location>
</feature>
<dbReference type="RefSeq" id="WP_109618430.1">
    <property type="nucleotide sequence ID" value="NZ_QGDO01000003.1"/>
</dbReference>
<reference evidence="2 3" key="1">
    <citation type="submission" date="2018-03" db="EMBL/GenBank/DDBJ databases">
        <title>Genomic Encyclopedia of Archaeal and Bacterial Type Strains, Phase II (KMG-II): from individual species to whole genera.</title>
        <authorList>
            <person name="Goeker M."/>
        </authorList>
    </citation>
    <scope>NUCLEOTIDE SEQUENCE [LARGE SCALE GENOMIC DNA]</scope>
    <source>
        <strain evidence="2 3">DSM 28229</strain>
    </source>
</reference>
<sequence>MKLFNKFNLMLLAALSLATISCDEDEATLTQGELDEIARQEIIEAAAETFDLITDSKWAPEKFEPSAEMASAAQTEDGLLALTTITRANAVLEFDMIVSFTEENDMYKASVEDPATAEELNEKLLAYQFAMMPDFGDLGFLIFPVEEYMAEIRGAVINAFAFDDAKSEDITNVETGLPTLVIEENNLEMMSFEELLLNSKELVKGNSDKIYLSEDGKLVVEVTDATYGVSKWIYTSVK</sequence>
<dbReference type="EMBL" id="QGDO01000003">
    <property type="protein sequence ID" value="PWJ41942.1"/>
    <property type="molecule type" value="Genomic_DNA"/>
</dbReference>
<evidence type="ECO:0000313" key="3">
    <source>
        <dbReference type="Proteomes" id="UP000245535"/>
    </source>
</evidence>
<accession>A0A315Z9J1</accession>